<dbReference type="PROSITE" id="PS00125">
    <property type="entry name" value="SER_THR_PHOSPHATASE"/>
    <property type="match status" value="1"/>
</dbReference>
<comment type="catalytic activity">
    <reaction evidence="1">
        <text>O-phospho-L-threonyl-[protein] + H2O = L-threonyl-[protein] + phosphate</text>
        <dbReference type="Rhea" id="RHEA:47004"/>
        <dbReference type="Rhea" id="RHEA-COMP:11060"/>
        <dbReference type="Rhea" id="RHEA-COMP:11605"/>
        <dbReference type="ChEBI" id="CHEBI:15377"/>
        <dbReference type="ChEBI" id="CHEBI:30013"/>
        <dbReference type="ChEBI" id="CHEBI:43474"/>
        <dbReference type="ChEBI" id="CHEBI:61977"/>
        <dbReference type="EC" id="3.1.3.16"/>
    </reaction>
</comment>
<comment type="similarity">
    <text evidence="1">Belongs to the PPP phosphatase family.</text>
</comment>
<dbReference type="Pfam" id="PF00149">
    <property type="entry name" value="Metallophos"/>
    <property type="match status" value="1"/>
</dbReference>
<evidence type="ECO:0000313" key="4">
    <source>
        <dbReference type="Proteomes" id="UP000249789"/>
    </source>
</evidence>
<dbReference type="InterPro" id="IPR004843">
    <property type="entry name" value="Calcineurin-like_PHP"/>
</dbReference>
<dbReference type="Proteomes" id="UP000249789">
    <property type="component" value="Unassembled WGS sequence"/>
</dbReference>
<keyword evidence="1" id="KW-0378">Hydrolase</keyword>
<dbReference type="InterPro" id="IPR029052">
    <property type="entry name" value="Metallo-depent_PP-like"/>
</dbReference>
<gene>
    <name evidence="3" type="ORF">BO72DRAFT_457158</name>
</gene>
<dbReference type="InterPro" id="IPR006186">
    <property type="entry name" value="Ser/Thr-sp_prot-phosphatase"/>
</dbReference>
<evidence type="ECO:0000313" key="3">
    <source>
        <dbReference type="EMBL" id="RAK79513.1"/>
    </source>
</evidence>
<dbReference type="InterPro" id="IPR050341">
    <property type="entry name" value="PP1_catalytic_subunit"/>
</dbReference>
<dbReference type="RefSeq" id="XP_040803523.1">
    <property type="nucleotide sequence ID" value="XM_040946317.1"/>
</dbReference>
<protein>
    <recommendedName>
        <fullName evidence="1">Serine/threonine-protein phosphatase</fullName>
        <ecNumber evidence="1">3.1.3.16</ecNumber>
    </recommendedName>
</protein>
<dbReference type="VEuPathDB" id="FungiDB:BO72DRAFT_457158"/>
<evidence type="ECO:0000259" key="2">
    <source>
        <dbReference type="PROSITE" id="PS00125"/>
    </source>
</evidence>
<dbReference type="PANTHER" id="PTHR11668">
    <property type="entry name" value="SERINE/THREONINE PROTEIN PHOSPHATASE"/>
    <property type="match status" value="1"/>
</dbReference>
<dbReference type="OrthoDB" id="1930084at2759"/>
<dbReference type="SMART" id="SM00156">
    <property type="entry name" value="PP2Ac"/>
    <property type="match status" value="1"/>
</dbReference>
<dbReference type="Gene3D" id="3.60.21.10">
    <property type="match status" value="2"/>
</dbReference>
<dbReference type="EMBL" id="KZ824633">
    <property type="protein sequence ID" value="RAK79513.1"/>
    <property type="molecule type" value="Genomic_DNA"/>
</dbReference>
<accession>A0A8G1RV57</accession>
<dbReference type="PRINTS" id="PR00114">
    <property type="entry name" value="STPHPHTASE"/>
</dbReference>
<keyword evidence="4" id="KW-1185">Reference proteome</keyword>
<reference evidence="3 4" key="1">
    <citation type="submission" date="2018-02" db="EMBL/GenBank/DDBJ databases">
        <title>The genomes of Aspergillus section Nigri reveals drivers in fungal speciation.</title>
        <authorList>
            <consortium name="DOE Joint Genome Institute"/>
            <person name="Vesth T.C."/>
            <person name="Nybo J."/>
            <person name="Theobald S."/>
            <person name="Brandl J."/>
            <person name="Frisvad J.C."/>
            <person name="Nielsen K.F."/>
            <person name="Lyhne E.K."/>
            <person name="Kogle M.E."/>
            <person name="Kuo A."/>
            <person name="Riley R."/>
            <person name="Clum A."/>
            <person name="Nolan M."/>
            <person name="Lipzen A."/>
            <person name="Salamov A."/>
            <person name="Henrissat B."/>
            <person name="Wiebenga A."/>
            <person name="De vries R.P."/>
            <person name="Grigoriev I.V."/>
            <person name="Mortensen U.H."/>
            <person name="Andersen M.R."/>
            <person name="Baker S.E."/>
        </authorList>
    </citation>
    <scope>NUCLEOTIDE SEQUENCE [LARGE SCALE GENOMIC DNA]</scope>
    <source>
        <strain evidence="3 4">CBS 313.89</strain>
    </source>
</reference>
<evidence type="ECO:0000256" key="1">
    <source>
        <dbReference type="RuleBase" id="RU004273"/>
    </source>
</evidence>
<name>A0A8G1RV57_9EURO</name>
<sequence length="198" mass="22780">MVNPDGVDLDSLIEKLLEGGYPPEANYLFQGDYVDRDKQSIECICLLLAYKIKCSENFFILRGNHECASINRIYGFYDDLQALVQHQDKGITDWSEIDRGVPFTFGPDVFSRLTQKHDIDMVCRTHQCVEDGYEFFAKRQLVTLVGAPNYRGEFDNSGAMMNVDESLLSSFHIMKPAEKRKPVFRKRSASHFKQYASR</sequence>
<dbReference type="EC" id="3.1.3.16" evidence="1"/>
<dbReference type="GO" id="GO:0005634">
    <property type="term" value="C:nucleus"/>
    <property type="evidence" value="ECO:0007669"/>
    <property type="project" value="TreeGrafter"/>
</dbReference>
<dbReference type="GeneID" id="63863650"/>
<dbReference type="GO" id="GO:0005737">
    <property type="term" value="C:cytoplasm"/>
    <property type="evidence" value="ECO:0007669"/>
    <property type="project" value="TreeGrafter"/>
</dbReference>
<dbReference type="GO" id="GO:0004722">
    <property type="term" value="F:protein serine/threonine phosphatase activity"/>
    <property type="evidence" value="ECO:0007669"/>
    <property type="project" value="UniProtKB-EC"/>
</dbReference>
<dbReference type="SUPFAM" id="SSF56300">
    <property type="entry name" value="Metallo-dependent phosphatases"/>
    <property type="match status" value="1"/>
</dbReference>
<feature type="domain" description="Serine/threonine specific protein phosphatases" evidence="2">
    <location>
        <begin position="61"/>
        <end position="66"/>
    </location>
</feature>
<organism evidence="3 4">
    <name type="scientific">Aspergillus fijiensis CBS 313.89</name>
    <dbReference type="NCBI Taxonomy" id="1448319"/>
    <lineage>
        <taxon>Eukaryota</taxon>
        <taxon>Fungi</taxon>
        <taxon>Dikarya</taxon>
        <taxon>Ascomycota</taxon>
        <taxon>Pezizomycotina</taxon>
        <taxon>Eurotiomycetes</taxon>
        <taxon>Eurotiomycetidae</taxon>
        <taxon>Eurotiales</taxon>
        <taxon>Aspergillaceae</taxon>
        <taxon>Aspergillus</taxon>
    </lineage>
</organism>
<proteinExistence type="inferred from homology"/>
<dbReference type="PANTHER" id="PTHR11668:SF496">
    <property type="entry name" value="SERINE_THREONINE-PROTEIN PHOSPHATASE"/>
    <property type="match status" value="1"/>
</dbReference>
<dbReference type="AlphaFoldDB" id="A0A8G1RV57"/>